<dbReference type="Proteomes" id="UP001501523">
    <property type="component" value="Unassembled WGS sequence"/>
</dbReference>
<organism evidence="2 3">
    <name type="scientific">Dokdonella soli</name>
    <dbReference type="NCBI Taxonomy" id="529810"/>
    <lineage>
        <taxon>Bacteria</taxon>
        <taxon>Pseudomonadati</taxon>
        <taxon>Pseudomonadota</taxon>
        <taxon>Gammaproteobacteria</taxon>
        <taxon>Lysobacterales</taxon>
        <taxon>Rhodanobacteraceae</taxon>
        <taxon>Dokdonella</taxon>
    </lineage>
</organism>
<dbReference type="NCBIfam" id="TIGR02675">
    <property type="entry name" value="tape_meas_nterm"/>
    <property type="match status" value="1"/>
</dbReference>
<protein>
    <recommendedName>
        <fullName evidence="1">Tape measure protein N-terminal domain-containing protein</fullName>
    </recommendedName>
</protein>
<name>A0ABN1IJA7_9GAMM</name>
<evidence type="ECO:0000259" key="1">
    <source>
        <dbReference type="Pfam" id="PF20155"/>
    </source>
</evidence>
<comment type="caution">
    <text evidence="2">The sequence shown here is derived from an EMBL/GenBank/DDBJ whole genome shotgun (WGS) entry which is preliminary data.</text>
</comment>
<evidence type="ECO:0000313" key="3">
    <source>
        <dbReference type="Proteomes" id="UP001501523"/>
    </source>
</evidence>
<feature type="domain" description="Tape measure protein N-terminal" evidence="1">
    <location>
        <begin position="1"/>
        <end position="110"/>
    </location>
</feature>
<reference evidence="2 3" key="1">
    <citation type="journal article" date="2019" name="Int. J. Syst. Evol. Microbiol.">
        <title>The Global Catalogue of Microorganisms (GCM) 10K type strain sequencing project: providing services to taxonomists for standard genome sequencing and annotation.</title>
        <authorList>
            <consortium name="The Broad Institute Genomics Platform"/>
            <consortium name="The Broad Institute Genome Sequencing Center for Infectious Disease"/>
            <person name="Wu L."/>
            <person name="Ma J."/>
        </authorList>
    </citation>
    <scope>NUCLEOTIDE SEQUENCE [LARGE SCALE GENOMIC DNA]</scope>
    <source>
        <strain evidence="2 3">JCM 15421</strain>
    </source>
</reference>
<evidence type="ECO:0000313" key="2">
    <source>
        <dbReference type="EMBL" id="GAA0715254.1"/>
    </source>
</evidence>
<accession>A0ABN1IJA7</accession>
<dbReference type="EMBL" id="BAAAEU010000008">
    <property type="protein sequence ID" value="GAA0715254.1"/>
    <property type="molecule type" value="Genomic_DNA"/>
</dbReference>
<proteinExistence type="predicted"/>
<keyword evidence="3" id="KW-1185">Reference proteome</keyword>
<sequence>MTISGATTAEATRAITDMVHGMAGGVLQARQLRMMMQQMPDLARVLAEGLGTNVKGLEAMVHAGLPVEQVLKALENEAGKVDARFQDMPKTFARVWTELSNAVEQYIGRASQAGSVSGLVKDAISGLARNIDTVATAAELAGGAMAAWLGGKGLQTISGIAYVLRDAVTAQGAYKTAAMASAEADIANAAAKQQAVAATVARIDSNLDLAQSELQLQRAAAARLMETNALAEADIALLPVGQRIAELESQIAAGMLRAASAE</sequence>
<gene>
    <name evidence="2" type="ORF">GCM10009105_20580</name>
</gene>
<dbReference type="InterPro" id="IPR013491">
    <property type="entry name" value="Tape_meas_N"/>
</dbReference>
<dbReference type="Pfam" id="PF20155">
    <property type="entry name" value="TMP_3"/>
    <property type="match status" value="1"/>
</dbReference>